<feature type="binding site" evidence="12">
    <location>
        <position position="452"/>
    </location>
    <ligand>
        <name>hydrogencarbonate</name>
        <dbReference type="ChEBI" id="CHEBI:17544"/>
        <label>1</label>
    </ligand>
</feature>
<evidence type="ECO:0000256" key="10">
    <source>
        <dbReference type="ARBA" id="ARBA00023157"/>
    </source>
</evidence>
<evidence type="ECO:0000256" key="13">
    <source>
        <dbReference type="PIRSR" id="PIRSR002549-3"/>
    </source>
</evidence>
<dbReference type="SUPFAM" id="SSF53850">
    <property type="entry name" value="Periplasmic binding protein-like II"/>
    <property type="match status" value="2"/>
</dbReference>
<evidence type="ECO:0000313" key="17">
    <source>
        <dbReference type="Ensembl" id="ENSPKIP00000031140.1"/>
    </source>
</evidence>
<dbReference type="GO" id="GO:0055037">
    <property type="term" value="C:recycling endosome"/>
    <property type="evidence" value="ECO:0007669"/>
    <property type="project" value="TreeGrafter"/>
</dbReference>
<feature type="binding site" evidence="12">
    <location>
        <position position="445"/>
    </location>
    <ligand>
        <name>hydrogencarbonate</name>
        <dbReference type="ChEBI" id="CHEBI:17544"/>
        <label>1</label>
    </ligand>
</feature>
<feature type="domain" description="Transferrin-like" evidence="16">
    <location>
        <begin position="25"/>
        <end position="330"/>
    </location>
</feature>
<sequence>MKVLLISILLGCGISAAIFPKSTKVRWCLKSEQEKKKCDDFVAKAEAAFACILRSGTDECIRAIREGQADAITLDGGDIYKAGLVNYNLKPIIAEDYRKDAETCYYAVAVVKKTSSFGLHELKGKKTCHTGLNKSAGWNIPIGTLVSSGDIDWKGQEDVPLEKVVSEFFSASCVPGATPGSNLCQLCKGDCSRSHKEPYYDYSGAFQCLKDDAGEVAFVKHLTVPSSEKADYELLCEDGSRKSIDDYKTCHLSRVPAHAVVSRKDVELADNIWESLQHTGDFKLFSSEAYEGKDLMFKDSTVQLVRVPNITDSFLYLGAEYMSTIRSLKKETTPEVKTNSIRWCAVGHAETVKCDQWNSQDVDAKIECQQGRSVEDCLKKIMREEADAMAIDGGQVYSAGKCGLVPVMAEQYDAETASSYFAVAVVKKGSGLTWSTLRGKKSCHTGLSHTAGWNIPMGLLHKDSKECDFSKYFSHSCAPGAEPESSLCALCVGDGKPLHDSRYKCKPVSEELFYGYTGAFRCLVEGGGDVAFIKHTTVQENSDGNGDPWAKDVRSEDYELLCPSGPTETAPLSQHESCHLARVPAYAVVTRPESRLDVVSILKDQQNRFGLSSSEYFKMFQSRGGKDLLFRDSTKCLQEIPSLNSFEDFLGKEYVSTVETLRECASSVPELEQSCTFHPCQQKS</sequence>
<feature type="signal peptide" evidence="15">
    <location>
        <begin position="1"/>
        <end position="16"/>
    </location>
</feature>
<keyword evidence="10 14" id="KW-1015">Disulfide bond</keyword>
<keyword evidence="9 11" id="KW-0406">Ion transport</keyword>
<keyword evidence="3 11" id="KW-0813">Transport</keyword>
<evidence type="ECO:0000256" key="5">
    <source>
        <dbReference type="ARBA" id="ARBA00022525"/>
    </source>
</evidence>
<feature type="disulfide bond" evidence="14">
    <location>
        <begin position="477"/>
        <end position="491"/>
    </location>
</feature>
<dbReference type="Proteomes" id="UP000261540">
    <property type="component" value="Unplaced"/>
</dbReference>
<accession>A0A3B3SLH7</accession>
<evidence type="ECO:0000256" key="6">
    <source>
        <dbReference type="ARBA" id="ARBA00022723"/>
    </source>
</evidence>
<comment type="function">
    <text evidence="11">Transferrins are iron binding transport proteins which bind Fe(3+) ion in association with the binding of an anion, usually bicarbonate.</text>
</comment>
<feature type="binding site" evidence="12">
    <location>
        <position position="137"/>
    </location>
    <ligand>
        <name>hydrogencarbonate</name>
        <dbReference type="ChEBI" id="CHEBI:17544"/>
        <label>1</label>
    </ligand>
</feature>
<feature type="disulfide bond" evidence="14">
    <location>
        <begin position="443"/>
        <end position="522"/>
    </location>
</feature>
<feature type="disulfide bond" evidence="14">
    <location>
        <begin position="562"/>
        <end position="578"/>
    </location>
</feature>
<feature type="disulfide bond" evidence="14">
    <location>
        <begin position="128"/>
        <end position="208"/>
    </location>
</feature>
<evidence type="ECO:0000256" key="8">
    <source>
        <dbReference type="ARBA" id="ARBA00023004"/>
    </source>
</evidence>
<keyword evidence="15" id="KW-0732">Signal</keyword>
<evidence type="ECO:0000256" key="14">
    <source>
        <dbReference type="PIRSR" id="PIRSR002549-4"/>
    </source>
</evidence>
<evidence type="ECO:0000256" key="12">
    <source>
        <dbReference type="PIRSR" id="PIRSR002549-2"/>
    </source>
</evidence>
<dbReference type="PROSITE" id="PS00205">
    <property type="entry name" value="TRANSFERRIN_LIKE_1"/>
    <property type="match status" value="1"/>
</dbReference>
<evidence type="ECO:0000256" key="9">
    <source>
        <dbReference type="ARBA" id="ARBA00023065"/>
    </source>
</evidence>
<keyword evidence="18" id="KW-1185">Reference proteome</keyword>
<proteinExistence type="inferred from homology"/>
<dbReference type="GO" id="GO:0005769">
    <property type="term" value="C:early endosome"/>
    <property type="evidence" value="ECO:0007669"/>
    <property type="project" value="TreeGrafter"/>
</dbReference>
<feature type="disulfide bond" evidence="14">
    <location>
        <begin position="344"/>
        <end position="377"/>
    </location>
</feature>
<feature type="disulfide bond" evidence="14">
    <location>
        <begin position="467"/>
        <end position="664"/>
    </location>
</feature>
<dbReference type="FunFam" id="3.40.190.10:FF:000095">
    <property type="entry name" value="Lactotransferrin"/>
    <property type="match status" value="2"/>
</dbReference>
<dbReference type="PROSITE" id="PS00206">
    <property type="entry name" value="TRANSFERRIN_LIKE_2"/>
    <property type="match status" value="2"/>
</dbReference>
<evidence type="ECO:0000256" key="1">
    <source>
        <dbReference type="ARBA" id="ARBA00004613"/>
    </source>
</evidence>
<dbReference type="STRING" id="1676925.ENSPKIP00000031140"/>
<dbReference type="GO" id="GO:0006826">
    <property type="term" value="P:iron ion transport"/>
    <property type="evidence" value="ECO:0007669"/>
    <property type="project" value="UniProtKB-KW"/>
</dbReference>
<keyword evidence="4 11" id="KW-0410">Iron transport</keyword>
<feature type="chain" id="PRO_5017428643" description="Serotransferrin" evidence="15">
    <location>
        <begin position="17"/>
        <end position="684"/>
    </location>
</feature>
<evidence type="ECO:0000256" key="2">
    <source>
        <dbReference type="ARBA" id="ARBA00011245"/>
    </source>
</evidence>
<dbReference type="PIRSF" id="PIRSF002549">
    <property type="entry name" value="Transferrin"/>
    <property type="match status" value="1"/>
</dbReference>
<evidence type="ECO:0000256" key="3">
    <source>
        <dbReference type="ARBA" id="ARBA00022448"/>
    </source>
</evidence>
<evidence type="ECO:0000256" key="4">
    <source>
        <dbReference type="ARBA" id="ARBA00022496"/>
    </source>
</evidence>
<dbReference type="PRINTS" id="PR00422">
    <property type="entry name" value="TRANSFERRIN"/>
</dbReference>
<reference evidence="17" key="2">
    <citation type="submission" date="2025-09" db="UniProtKB">
        <authorList>
            <consortium name="Ensembl"/>
        </authorList>
    </citation>
    <scope>IDENTIFICATION</scope>
</reference>
<feature type="domain" description="Transferrin-like" evidence="16">
    <location>
        <begin position="341"/>
        <end position="663"/>
    </location>
</feature>
<dbReference type="GO" id="GO:0005615">
    <property type="term" value="C:extracellular space"/>
    <property type="evidence" value="ECO:0007669"/>
    <property type="project" value="InterPro"/>
</dbReference>
<dbReference type="GO" id="GO:0019731">
    <property type="term" value="P:antibacterial humoral response"/>
    <property type="evidence" value="ECO:0007669"/>
    <property type="project" value="TreeGrafter"/>
</dbReference>
<dbReference type="AlphaFoldDB" id="A0A3B3SLH7"/>
<dbReference type="SMART" id="SM00094">
    <property type="entry name" value="TR_FER"/>
    <property type="match status" value="2"/>
</dbReference>
<keyword evidence="5 11" id="KW-0964">Secreted</keyword>
<feature type="disulfide bond" evidence="14">
    <location>
        <begin position="236"/>
        <end position="250"/>
    </location>
</feature>
<feature type="binding site" evidence="13">
    <location>
        <position position="392"/>
    </location>
    <ligand>
        <name>Fe(3+)</name>
        <dbReference type="ChEBI" id="CHEBI:29034"/>
        <label>1</label>
    </ligand>
</feature>
<protein>
    <recommendedName>
        <fullName evidence="11">Serotransferrin</fullName>
    </recommendedName>
</protein>
<dbReference type="PROSITE" id="PS51408">
    <property type="entry name" value="TRANSFERRIN_LIKE_4"/>
    <property type="match status" value="2"/>
</dbReference>
<feature type="binding site" evidence="12">
    <location>
        <position position="130"/>
    </location>
    <ligand>
        <name>hydrogencarbonate</name>
        <dbReference type="ChEBI" id="CHEBI:17544"/>
        <label>1</label>
    </ligand>
</feature>
<organism evidence="17 18">
    <name type="scientific">Paramormyrops kingsleyae</name>
    <dbReference type="NCBI Taxonomy" id="1676925"/>
    <lineage>
        <taxon>Eukaryota</taxon>
        <taxon>Metazoa</taxon>
        <taxon>Chordata</taxon>
        <taxon>Craniata</taxon>
        <taxon>Vertebrata</taxon>
        <taxon>Euteleostomi</taxon>
        <taxon>Actinopterygii</taxon>
        <taxon>Neopterygii</taxon>
        <taxon>Teleostei</taxon>
        <taxon>Osteoglossocephala</taxon>
        <taxon>Osteoglossomorpha</taxon>
        <taxon>Osteoglossiformes</taxon>
        <taxon>Mormyridae</taxon>
        <taxon>Paramormyrops</taxon>
    </lineage>
</organism>
<dbReference type="Pfam" id="PF00405">
    <property type="entry name" value="Transferrin"/>
    <property type="match status" value="2"/>
</dbReference>
<dbReference type="GO" id="GO:0046872">
    <property type="term" value="F:metal ion binding"/>
    <property type="evidence" value="ECO:0007669"/>
    <property type="project" value="UniProtKB-KW"/>
</dbReference>
<dbReference type="GeneTree" id="ENSGT00940000156055"/>
<evidence type="ECO:0000256" key="15">
    <source>
        <dbReference type="SAM" id="SignalP"/>
    </source>
</evidence>
<dbReference type="InterPro" id="IPR018195">
    <property type="entry name" value="Transferrin_Fe_BS"/>
</dbReference>
<evidence type="ECO:0000256" key="11">
    <source>
        <dbReference type="PIRNR" id="PIRNR002549"/>
    </source>
</evidence>
<dbReference type="PANTHER" id="PTHR11485:SF31">
    <property type="entry name" value="SEROTRANSFERRIN"/>
    <property type="match status" value="1"/>
</dbReference>
<feature type="disulfide bond" evidence="14">
    <location>
        <begin position="488"/>
        <end position="505"/>
    </location>
</feature>
<feature type="binding site" evidence="13">
    <location>
        <position position="75"/>
    </location>
    <ligand>
        <name>Fe(3+)</name>
        <dbReference type="ChEBI" id="CHEBI:29034"/>
        <label>1</label>
    </ligand>
</feature>
<comment type="subcellular location">
    <subcellularLocation>
        <location evidence="1 11">Secreted</location>
    </subcellularLocation>
</comment>
<feature type="binding site" evidence="13">
    <location>
        <position position="516"/>
    </location>
    <ligand>
        <name>Fe(3+)</name>
        <dbReference type="ChEBI" id="CHEBI:29034"/>
        <label>2</label>
    </ligand>
</feature>
<feature type="binding site" evidence="13">
    <location>
        <position position="420"/>
    </location>
    <ligand>
        <name>Fe(3+)</name>
        <dbReference type="ChEBI" id="CHEBI:29034"/>
        <label>1</label>
    </ligand>
</feature>
<feature type="binding site" evidence="13">
    <location>
        <position position="202"/>
    </location>
    <ligand>
        <name>Fe(3+)</name>
        <dbReference type="ChEBI" id="CHEBI:29034"/>
        <label>1</label>
    </ligand>
</feature>
<comment type="similarity">
    <text evidence="11">Belongs to the transferrin family.</text>
</comment>
<reference evidence="17" key="1">
    <citation type="submission" date="2025-08" db="UniProtKB">
        <authorList>
            <consortium name="Ensembl"/>
        </authorList>
    </citation>
    <scope>IDENTIFICATION</scope>
</reference>
<feature type="binding site" evidence="13">
    <location>
        <position position="105"/>
    </location>
    <ligand>
        <name>Fe(3+)</name>
        <dbReference type="ChEBI" id="CHEBI:29034"/>
        <label>1</label>
    </ligand>
</feature>
<dbReference type="InterPro" id="IPR001156">
    <property type="entry name" value="Transferrin-like_dom"/>
</dbReference>
<dbReference type="GO" id="GO:0005886">
    <property type="term" value="C:plasma membrane"/>
    <property type="evidence" value="ECO:0007669"/>
    <property type="project" value="TreeGrafter"/>
</dbReference>
<dbReference type="PANTHER" id="PTHR11485">
    <property type="entry name" value="TRANSFERRIN"/>
    <property type="match status" value="1"/>
</dbReference>
<feature type="disulfide bond" evidence="14">
    <location>
        <begin position="28"/>
        <end position="60"/>
    </location>
</feature>
<feature type="disulfide bond" evidence="14">
    <location>
        <begin position="38"/>
        <end position="51"/>
    </location>
</feature>
<feature type="disulfide bond" evidence="14">
    <location>
        <begin position="402"/>
        <end position="675"/>
    </location>
</feature>
<keyword evidence="7" id="KW-0677">Repeat</keyword>
<dbReference type="Gene3D" id="3.40.190.10">
    <property type="entry name" value="Periplasmic binding protein-like II"/>
    <property type="match status" value="4"/>
</dbReference>
<name>A0A3B3SLH7_9TELE</name>
<dbReference type="InterPro" id="IPR016357">
    <property type="entry name" value="Transferrin"/>
</dbReference>
<feature type="binding site" evidence="12">
    <location>
        <position position="451"/>
    </location>
    <ligand>
        <name>hydrogencarbonate</name>
        <dbReference type="ChEBI" id="CHEBI:17544"/>
        <label>1</label>
    </ligand>
</feature>
<evidence type="ECO:0000256" key="7">
    <source>
        <dbReference type="ARBA" id="ARBA00022737"/>
    </source>
</evidence>
<evidence type="ECO:0000259" key="16">
    <source>
        <dbReference type="PROSITE" id="PS51408"/>
    </source>
</evidence>
<keyword evidence="8 11" id="KW-0408">Iron</keyword>
<feature type="binding site" evidence="12">
    <location>
        <position position="134"/>
    </location>
    <ligand>
        <name>hydrogencarbonate</name>
        <dbReference type="ChEBI" id="CHEBI:17544"/>
        <label>1</label>
    </ligand>
</feature>
<feature type="disulfide bond" evidence="14">
    <location>
        <begin position="173"/>
        <end position="187"/>
    </location>
</feature>
<feature type="binding site" evidence="13">
    <location>
        <position position="258"/>
    </location>
    <ligand>
        <name>Fe(3+)</name>
        <dbReference type="ChEBI" id="CHEBI:29034"/>
        <label>1</label>
    </ligand>
</feature>
<feature type="disulfide bond" evidence="14">
    <location>
        <begin position="184"/>
        <end position="191"/>
    </location>
</feature>
<dbReference type="Ensembl" id="ENSPKIT00000011981.1">
    <property type="protein sequence ID" value="ENSPKIP00000031140.1"/>
    <property type="gene ID" value="ENSPKIG00000011737.1"/>
</dbReference>
<evidence type="ECO:0000313" key="18">
    <source>
        <dbReference type="Proteomes" id="UP000261540"/>
    </source>
</evidence>
<feature type="disulfide bond" evidence="14">
    <location>
        <begin position="354"/>
        <end position="368"/>
    </location>
</feature>
<feature type="binding site" evidence="12">
    <location>
        <position position="136"/>
    </location>
    <ligand>
        <name>hydrogencarbonate</name>
        <dbReference type="ChEBI" id="CHEBI:17544"/>
        <label>1</label>
    </ligand>
</feature>
<comment type="subunit">
    <text evidence="2 11">Monomer.</text>
</comment>
<keyword evidence="6 11" id="KW-0479">Metal-binding</keyword>